<evidence type="ECO:0000313" key="1">
    <source>
        <dbReference type="EMBL" id="KAG5640134.1"/>
    </source>
</evidence>
<name>A0A9P7FXG9_9AGAR</name>
<reference evidence="1" key="2">
    <citation type="submission" date="2021-10" db="EMBL/GenBank/DDBJ databases">
        <title>Phylogenomics reveals ancestral predisposition of the termite-cultivated fungus Termitomyces towards a domesticated lifestyle.</title>
        <authorList>
            <person name="Auxier B."/>
            <person name="Grum-Grzhimaylo A."/>
            <person name="Cardenas M.E."/>
            <person name="Lodge J.D."/>
            <person name="Laessoe T."/>
            <person name="Pedersen O."/>
            <person name="Smith M.E."/>
            <person name="Kuyper T.W."/>
            <person name="Franco-Molano E.A."/>
            <person name="Baroni T.J."/>
            <person name="Aanen D.K."/>
        </authorList>
    </citation>
    <scope>NUCLEOTIDE SEQUENCE</scope>
    <source>
        <strain evidence="1">AP01</strain>
        <tissue evidence="1">Mycelium</tissue>
    </source>
</reference>
<reference evidence="1" key="1">
    <citation type="submission" date="2020-07" db="EMBL/GenBank/DDBJ databases">
        <authorList>
            <person name="Nieuwenhuis M."/>
            <person name="Van De Peppel L.J.J."/>
        </authorList>
    </citation>
    <scope>NUCLEOTIDE SEQUENCE</scope>
    <source>
        <strain evidence="1">AP01</strain>
        <tissue evidence="1">Mycelium</tissue>
    </source>
</reference>
<dbReference type="OrthoDB" id="3005374at2759"/>
<evidence type="ECO:0000313" key="2">
    <source>
        <dbReference type="Proteomes" id="UP000775547"/>
    </source>
</evidence>
<organism evidence="1 2">
    <name type="scientific">Asterophora parasitica</name>
    <dbReference type="NCBI Taxonomy" id="117018"/>
    <lineage>
        <taxon>Eukaryota</taxon>
        <taxon>Fungi</taxon>
        <taxon>Dikarya</taxon>
        <taxon>Basidiomycota</taxon>
        <taxon>Agaricomycotina</taxon>
        <taxon>Agaricomycetes</taxon>
        <taxon>Agaricomycetidae</taxon>
        <taxon>Agaricales</taxon>
        <taxon>Tricholomatineae</taxon>
        <taxon>Lyophyllaceae</taxon>
        <taxon>Asterophora</taxon>
    </lineage>
</organism>
<accession>A0A9P7FXG9</accession>
<dbReference type="Proteomes" id="UP000775547">
    <property type="component" value="Unassembled WGS sequence"/>
</dbReference>
<proteinExistence type="predicted"/>
<keyword evidence="2" id="KW-1185">Reference proteome</keyword>
<dbReference type="EMBL" id="JABCKV010001142">
    <property type="protein sequence ID" value="KAG5640134.1"/>
    <property type="molecule type" value="Genomic_DNA"/>
</dbReference>
<dbReference type="AlphaFoldDB" id="A0A9P7FXG9"/>
<sequence>MPKWSLQLKVELETTNTQEVLSVQALVDSGTTNLPHIPILEDNNNPEVAEFPSFTPFMEEEPDPDASHAPPPHSRFPSKFDHVKAFLEGDHIYAAAVCPLPMAKHIQASQTTLQRLAEAFVANAGPWSFWDAVPNHLHDFEDIFTKASFDSLSDHKQ</sequence>
<comment type="caution">
    <text evidence="1">The sequence shown here is derived from an EMBL/GenBank/DDBJ whole genome shotgun (WGS) entry which is preliminary data.</text>
</comment>
<gene>
    <name evidence="1" type="ORF">DXG03_000970</name>
</gene>
<protein>
    <submittedName>
        <fullName evidence="1">Uncharacterized protein</fullName>
    </submittedName>
</protein>